<comment type="function">
    <text evidence="7">E3 ubiquitin ligase.</text>
</comment>
<evidence type="ECO:0000313" key="9">
    <source>
        <dbReference type="EMBL" id="KAB0394220.1"/>
    </source>
</evidence>
<dbReference type="PANTHER" id="PTHR22996">
    <property type="entry name" value="MAHOGUNIN"/>
    <property type="match status" value="1"/>
</dbReference>
<evidence type="ECO:0000256" key="3">
    <source>
        <dbReference type="ARBA" id="ARBA00022723"/>
    </source>
</evidence>
<dbReference type="Pfam" id="PF26192">
    <property type="entry name" value="RNF157-like_N"/>
    <property type="match status" value="1"/>
</dbReference>
<evidence type="ECO:0000256" key="5">
    <source>
        <dbReference type="ARBA" id="ARBA00022786"/>
    </source>
</evidence>
<dbReference type="GO" id="GO:0008333">
    <property type="term" value="P:endosome to lysosome transport"/>
    <property type="evidence" value="ECO:0007669"/>
    <property type="project" value="TreeGrafter"/>
</dbReference>
<protein>
    <recommendedName>
        <fullName evidence="7">E3 ubiquitin-protein ligase</fullName>
        <ecNumber evidence="7">2.3.2.27</ecNumber>
    </recommendedName>
    <alternativeName>
        <fullName evidence="7">RING-type E3 ubiquitin transferase</fullName>
    </alternativeName>
</protein>
<keyword evidence="2 7" id="KW-0808">Transferase</keyword>
<dbReference type="Proteomes" id="UP000437017">
    <property type="component" value="Unassembled WGS sequence"/>
</dbReference>
<dbReference type="GO" id="GO:0045744">
    <property type="term" value="P:negative regulation of G protein-coupled receptor signaling pathway"/>
    <property type="evidence" value="ECO:0007669"/>
    <property type="project" value="TreeGrafter"/>
</dbReference>
<comment type="subcellular location">
    <subcellularLocation>
        <location evidence="7">Cytoplasm</location>
    </subcellularLocation>
</comment>
<feature type="non-terminal residue" evidence="9">
    <location>
        <position position="109"/>
    </location>
</feature>
<comment type="caution">
    <text evidence="9">The sequence shown here is derived from an EMBL/GenBank/DDBJ whole genome shotgun (WGS) entry which is preliminary data.</text>
</comment>
<sequence length="109" mass="12217">KDGADSPTEDGEKPRVLYSLEFTFDADARVAITIYCQAVEEFLNGTAAYTPKSPALQSETVHYKRGVSQQFSLPSFKIDFSEWKDDELNFDLDRGMFPVVIQAVVDEGD</sequence>
<accession>A0A643C2G6</accession>
<dbReference type="EMBL" id="SGJD01002874">
    <property type="protein sequence ID" value="KAB0394220.1"/>
    <property type="molecule type" value="Genomic_DNA"/>
</dbReference>
<reference evidence="9 10" key="1">
    <citation type="journal article" date="2019" name="PLoS ONE">
        <title>Genomic analyses reveal an absence of contemporary introgressive admixture between fin whales and blue whales, despite known hybrids.</title>
        <authorList>
            <person name="Westbury M.V."/>
            <person name="Petersen B."/>
            <person name="Lorenzen E.D."/>
        </authorList>
    </citation>
    <scope>NUCLEOTIDE SEQUENCE [LARGE SCALE GENOMIC DNA]</scope>
    <source>
        <strain evidence="9">FinWhale-01</strain>
    </source>
</reference>
<proteinExistence type="predicted"/>
<evidence type="ECO:0000256" key="2">
    <source>
        <dbReference type="ARBA" id="ARBA00022679"/>
    </source>
</evidence>
<dbReference type="GO" id="GO:0043951">
    <property type="term" value="P:negative regulation of cAMP-mediated signaling"/>
    <property type="evidence" value="ECO:0007669"/>
    <property type="project" value="TreeGrafter"/>
</dbReference>
<dbReference type="InterPro" id="IPR058981">
    <property type="entry name" value="MGRN1/RNF157-like_N"/>
</dbReference>
<keyword evidence="4 7" id="KW-0863">Zinc-finger</keyword>
<dbReference type="GO" id="GO:0061630">
    <property type="term" value="F:ubiquitin protein ligase activity"/>
    <property type="evidence" value="ECO:0007669"/>
    <property type="project" value="UniProtKB-UniRule"/>
</dbReference>
<gene>
    <name evidence="9" type="ORF">E2I00_005061</name>
</gene>
<dbReference type="AlphaFoldDB" id="A0A643C2G6"/>
<dbReference type="GO" id="GO:0005769">
    <property type="term" value="C:early endosome"/>
    <property type="evidence" value="ECO:0007669"/>
    <property type="project" value="TreeGrafter"/>
</dbReference>
<keyword evidence="3 7" id="KW-0479">Metal-binding</keyword>
<keyword evidence="10" id="KW-1185">Reference proteome</keyword>
<dbReference type="GO" id="GO:0005886">
    <property type="term" value="C:plasma membrane"/>
    <property type="evidence" value="ECO:0007669"/>
    <property type="project" value="TreeGrafter"/>
</dbReference>
<organism evidence="9 10">
    <name type="scientific">Balaenoptera physalus</name>
    <name type="common">Fin whale</name>
    <name type="synonym">Balaena physalus</name>
    <dbReference type="NCBI Taxonomy" id="9770"/>
    <lineage>
        <taxon>Eukaryota</taxon>
        <taxon>Metazoa</taxon>
        <taxon>Chordata</taxon>
        <taxon>Craniata</taxon>
        <taxon>Vertebrata</taxon>
        <taxon>Euteleostomi</taxon>
        <taxon>Mammalia</taxon>
        <taxon>Eutheria</taxon>
        <taxon>Laurasiatheria</taxon>
        <taxon>Artiodactyla</taxon>
        <taxon>Whippomorpha</taxon>
        <taxon>Cetacea</taxon>
        <taxon>Mysticeti</taxon>
        <taxon>Balaenopteridae</taxon>
        <taxon>Balaenoptera</taxon>
    </lineage>
</organism>
<evidence type="ECO:0000259" key="8">
    <source>
        <dbReference type="Pfam" id="PF26192"/>
    </source>
</evidence>
<feature type="non-terminal residue" evidence="9">
    <location>
        <position position="1"/>
    </location>
</feature>
<dbReference type="EC" id="2.3.2.27" evidence="7"/>
<evidence type="ECO:0000256" key="4">
    <source>
        <dbReference type="ARBA" id="ARBA00022771"/>
    </source>
</evidence>
<dbReference type="GO" id="GO:0016567">
    <property type="term" value="P:protein ubiquitination"/>
    <property type="evidence" value="ECO:0007669"/>
    <property type="project" value="UniProtKB-UniRule"/>
</dbReference>
<evidence type="ECO:0000313" key="10">
    <source>
        <dbReference type="Proteomes" id="UP000437017"/>
    </source>
</evidence>
<keyword evidence="7" id="KW-0963">Cytoplasm</keyword>
<evidence type="ECO:0000256" key="7">
    <source>
        <dbReference type="RuleBase" id="RU369081"/>
    </source>
</evidence>
<feature type="domain" description="MGRN1/RNF157-like N-terminal" evidence="8">
    <location>
        <begin position="17"/>
        <end position="103"/>
    </location>
</feature>
<dbReference type="InterPro" id="IPR045194">
    <property type="entry name" value="MGRN1/RNF157-like"/>
</dbReference>
<dbReference type="GO" id="GO:0005634">
    <property type="term" value="C:nucleus"/>
    <property type="evidence" value="ECO:0007669"/>
    <property type="project" value="TreeGrafter"/>
</dbReference>
<evidence type="ECO:0000256" key="1">
    <source>
        <dbReference type="ARBA" id="ARBA00000900"/>
    </source>
</evidence>
<keyword evidence="6 7" id="KW-0862">Zinc</keyword>
<dbReference type="PANTHER" id="PTHR22996:SF2">
    <property type="entry name" value="E3 UBIQUITIN-PROTEIN LIGASE MGRN1"/>
    <property type="match status" value="1"/>
</dbReference>
<dbReference type="GO" id="GO:0008270">
    <property type="term" value="F:zinc ion binding"/>
    <property type="evidence" value="ECO:0007669"/>
    <property type="project" value="UniProtKB-KW"/>
</dbReference>
<comment type="catalytic activity">
    <reaction evidence="1 7">
        <text>S-ubiquitinyl-[E2 ubiquitin-conjugating enzyme]-L-cysteine + [acceptor protein]-L-lysine = [E2 ubiquitin-conjugating enzyme]-L-cysteine + N(6)-ubiquitinyl-[acceptor protein]-L-lysine.</text>
        <dbReference type="EC" id="2.3.2.27"/>
    </reaction>
</comment>
<dbReference type="OrthoDB" id="10014838at2759"/>
<evidence type="ECO:0000256" key="6">
    <source>
        <dbReference type="ARBA" id="ARBA00022833"/>
    </source>
</evidence>
<keyword evidence="5 7" id="KW-0833">Ubl conjugation pathway</keyword>
<name>A0A643C2G6_BALPH</name>